<protein>
    <submittedName>
        <fullName evidence="1">Uncharacterized protein</fullName>
    </submittedName>
</protein>
<accession>A0ACC2UWI3</accession>
<organism evidence="1 2">
    <name type="scientific">Naganishia cerealis</name>
    <dbReference type="NCBI Taxonomy" id="610337"/>
    <lineage>
        <taxon>Eukaryota</taxon>
        <taxon>Fungi</taxon>
        <taxon>Dikarya</taxon>
        <taxon>Basidiomycota</taxon>
        <taxon>Agaricomycotina</taxon>
        <taxon>Tremellomycetes</taxon>
        <taxon>Filobasidiales</taxon>
        <taxon>Filobasidiaceae</taxon>
        <taxon>Naganishia</taxon>
    </lineage>
</organism>
<evidence type="ECO:0000313" key="1">
    <source>
        <dbReference type="EMBL" id="KAJ9091137.1"/>
    </source>
</evidence>
<reference evidence="1" key="1">
    <citation type="submission" date="2023-04" db="EMBL/GenBank/DDBJ databases">
        <title>Draft Genome sequencing of Naganishia species isolated from polar environments using Oxford Nanopore Technology.</title>
        <authorList>
            <person name="Leo P."/>
            <person name="Venkateswaran K."/>
        </authorList>
    </citation>
    <scope>NUCLEOTIDE SEQUENCE</scope>
    <source>
        <strain evidence="1">MNA-CCFEE 5261</strain>
    </source>
</reference>
<proteinExistence type="predicted"/>
<keyword evidence="2" id="KW-1185">Reference proteome</keyword>
<evidence type="ECO:0000313" key="2">
    <source>
        <dbReference type="Proteomes" id="UP001241377"/>
    </source>
</evidence>
<dbReference type="Proteomes" id="UP001241377">
    <property type="component" value="Unassembled WGS sequence"/>
</dbReference>
<name>A0ACC2UWI3_9TREE</name>
<sequence>MLRGMHRHSIALRRGLTRNLHKSNGGLKSPSVASTTVHKSDRFGIYDSVLEDLKNKKDLPNRNGVHNKAFSNINSKTLDNISEKERQSVAWSSRYDPVSRSPFAKDIVHLQSLLDALLASKNFDRADKILKAIYPISPSLDDFLFSLNRYLEGLAQEDITISELESYLEETTTRFPHVQPNDRTYAILLSKLMLNEDKFSHYLARAKSARVLRKVFNHLDILGVDGLTKIFNQDSILEHDVPSDLRPLFHQANASKEDPDLLSVNTPEYFKNSEQVVPVVDKDAAVLRAVDSFGLKVIRHTLLGLQAENNSPVLEEFISDIELELGVNVLHNVKGHKKDYFAVYRSLKSDEQRQKFNEALDLFNESRQRQLELRGVDGAREKWKHEYEEMQKRGAFAIHKNLNVQLFKWYSDMLPYVEKEAEICRKIVAGELDVKDCKPEEAAQMKERSYYAPYMILVPPKKMAVITILELLKLNSTGGIVDGMRTARAVISVGKALELEYKSQNLVEAERRSLSKKLKTTNQWKKILRTRKDYSKENPNATNEWDYPIYAKVGSVLTSLLMHVAKVSVKGTDPVTGKQVKTMQPAFHHTYQFLQGQRLGVLKVHKSLIRQLAGNALSNAVQPQLLPMLVPPRPWVAYNDGGYLFSQNNIIRIKDSAETNAYLKAASDMGNLDQVYEGLNVLGETCWTINHEVFDVISHYWNSGEKFLDIPSIVEELDIPPPPPIDADPLQKTDYQRRLRQLMNDAASARSQRCDTNYRLEIARAFLGEKLYFSHNVDFRGRAYPLSPHFNHLGNDMTRSLFLFWDGKKVGARGLEWIKIHLANLYGINKAPLHERVQFVDDNLHHIIESAKNPLAEDAWWKKAEKPWQVLGVCFELKRAYDLEDPTEHISHLPIHQDGTCNGLQHYAALGGDFEGARQVNLIPADRPQDVYSFVASLVQKRVDAEAEAGNEYALFLRDKITRKVVKQTVMTNVYGVTFVGAVAQIQKQIDQYFSKEDQDKVADYSRYLTMLVFASMRELFSGAHLIQDWLGEAAKRISKSVRTDAEENPVQSSDKPSHLSSVIWTTPLGLPCVQPYRVTKKQIVHTNLQDIVISDPFGASQVDARKQQSAFPPNFVHSLDATHMLMTARACGQLGLAFAAVHDSYWTHACDVDTMNTHIREQFVALHGENLIVKLRDEFEKRYKGFLQVITIPGNHEVAIKIKEVRRGIVKDLGRALTVADEIYLENKRQQLLESDDPQMVEAGRQMVTTVSVTEGYDMNAIAVGASASKATQVLAPLTFPSIPPKGELDVKAVMDSPYFFS</sequence>
<comment type="caution">
    <text evidence="1">The sequence shown here is derived from an EMBL/GenBank/DDBJ whole genome shotgun (WGS) entry which is preliminary data.</text>
</comment>
<dbReference type="EMBL" id="JASBWR010000154">
    <property type="protein sequence ID" value="KAJ9091137.1"/>
    <property type="molecule type" value="Genomic_DNA"/>
</dbReference>
<gene>
    <name evidence="1" type="ORF">QFC19_009233</name>
</gene>